<dbReference type="EMBL" id="CABFNQ020000766">
    <property type="protein sequence ID" value="CAH0042347.1"/>
    <property type="molecule type" value="Genomic_DNA"/>
</dbReference>
<dbReference type="Pfam" id="PF01494">
    <property type="entry name" value="FAD_binding_3"/>
    <property type="match status" value="1"/>
</dbReference>
<dbReference type="Proteomes" id="UP000696573">
    <property type="component" value="Unassembled WGS sequence"/>
</dbReference>
<feature type="domain" description="FAD-binding" evidence="7">
    <location>
        <begin position="7"/>
        <end position="345"/>
    </location>
</feature>
<keyword evidence="9" id="KW-1185">Reference proteome</keyword>
<dbReference type="GO" id="GO:0004497">
    <property type="term" value="F:monooxygenase activity"/>
    <property type="evidence" value="ECO:0007669"/>
    <property type="project" value="UniProtKB-KW"/>
</dbReference>
<dbReference type="OrthoDB" id="16820at2759"/>
<dbReference type="InterPro" id="IPR036188">
    <property type="entry name" value="FAD/NAD-bd_sf"/>
</dbReference>
<keyword evidence="4" id="KW-0274">FAD</keyword>
<evidence type="ECO:0000256" key="3">
    <source>
        <dbReference type="ARBA" id="ARBA00022630"/>
    </source>
</evidence>
<name>A0A9N9VYH5_9HYPO</name>
<dbReference type="InterPro" id="IPR050562">
    <property type="entry name" value="FAD_mOase_fung"/>
</dbReference>
<reference evidence="8" key="1">
    <citation type="submission" date="2021-10" db="EMBL/GenBank/DDBJ databases">
        <authorList>
            <person name="Piombo E."/>
        </authorList>
    </citation>
    <scope>NUCLEOTIDE SEQUENCE</scope>
</reference>
<dbReference type="PRINTS" id="PR00420">
    <property type="entry name" value="RNGMNOXGNASE"/>
</dbReference>
<dbReference type="Gene3D" id="3.50.50.60">
    <property type="entry name" value="FAD/NAD(P)-binding domain"/>
    <property type="match status" value="1"/>
</dbReference>
<evidence type="ECO:0000256" key="1">
    <source>
        <dbReference type="ARBA" id="ARBA00001974"/>
    </source>
</evidence>
<keyword evidence="6" id="KW-0503">Monooxygenase</keyword>
<organism evidence="8 9">
    <name type="scientific">Clonostachys rhizophaga</name>
    <dbReference type="NCBI Taxonomy" id="160324"/>
    <lineage>
        <taxon>Eukaryota</taxon>
        <taxon>Fungi</taxon>
        <taxon>Dikarya</taxon>
        <taxon>Ascomycota</taxon>
        <taxon>Pezizomycotina</taxon>
        <taxon>Sordariomycetes</taxon>
        <taxon>Hypocreomycetidae</taxon>
        <taxon>Hypocreales</taxon>
        <taxon>Bionectriaceae</taxon>
        <taxon>Clonostachys</taxon>
    </lineage>
</organism>
<evidence type="ECO:0000256" key="6">
    <source>
        <dbReference type="ARBA" id="ARBA00023033"/>
    </source>
</evidence>
<keyword evidence="3" id="KW-0285">Flavoprotein</keyword>
<keyword evidence="5" id="KW-0560">Oxidoreductase</keyword>
<dbReference type="InterPro" id="IPR002938">
    <property type="entry name" value="FAD-bd"/>
</dbReference>
<comment type="similarity">
    <text evidence="2">Belongs to the paxM FAD-dependent monooxygenase family.</text>
</comment>
<dbReference type="PANTHER" id="PTHR47356">
    <property type="entry name" value="FAD-DEPENDENT MONOOXYGENASE ASQG-RELATED"/>
    <property type="match status" value="1"/>
</dbReference>
<dbReference type="AlphaFoldDB" id="A0A9N9VYH5"/>
<evidence type="ECO:0000313" key="9">
    <source>
        <dbReference type="Proteomes" id="UP000696573"/>
    </source>
</evidence>
<accession>A0A9N9VYH5</accession>
<dbReference type="PANTHER" id="PTHR47356:SF2">
    <property type="entry name" value="FAD-BINDING DOMAIN-CONTAINING PROTEIN-RELATED"/>
    <property type="match status" value="1"/>
</dbReference>
<dbReference type="SUPFAM" id="SSF51905">
    <property type="entry name" value="FAD/NAD(P)-binding domain"/>
    <property type="match status" value="1"/>
</dbReference>
<evidence type="ECO:0000256" key="4">
    <source>
        <dbReference type="ARBA" id="ARBA00022827"/>
    </source>
</evidence>
<protein>
    <recommendedName>
        <fullName evidence="7">FAD-binding domain-containing protein</fullName>
    </recommendedName>
</protein>
<comment type="caution">
    <text evidence="8">The sequence shown here is derived from an EMBL/GenBank/DDBJ whole genome shotgun (WGS) entry which is preliminary data.</text>
</comment>
<proteinExistence type="inferred from homology"/>
<evidence type="ECO:0000313" key="8">
    <source>
        <dbReference type="EMBL" id="CAH0042347.1"/>
    </source>
</evidence>
<dbReference type="GO" id="GO:0071949">
    <property type="term" value="F:FAD binding"/>
    <property type="evidence" value="ECO:0007669"/>
    <property type="project" value="InterPro"/>
</dbReference>
<gene>
    <name evidence="8" type="ORF">CRHIZ90672A_00015406</name>
</gene>
<evidence type="ECO:0000256" key="5">
    <source>
        <dbReference type="ARBA" id="ARBA00023002"/>
    </source>
</evidence>
<comment type="cofactor">
    <cofactor evidence="1">
        <name>FAD</name>
        <dbReference type="ChEBI" id="CHEBI:57692"/>
    </cofactor>
</comment>
<evidence type="ECO:0000259" key="7">
    <source>
        <dbReference type="Pfam" id="PF01494"/>
    </source>
</evidence>
<sequence length="457" mass="51504">MQDQPFRVIVIGAGPAGLYLARALGAVKIDYVVLERASATFLERGNHLLLFPYTIRLLYQIGLYDEAKKRLYKLHRKIDMMKTGYVLSDYAMWYLLEERHGYPTLPIQRYDVLEMFYKSIPNREHLIKTGAKAVSIKETDQGVEVELEDGTVETGSVVIGADGVHGMTKKYIEEAVSKTAMEATATPLFDIPTTSQYYSIYAEGTNTKKIPSGTFYETRDTGRAIQLGADNDKLRIIMYRKLPQQMTGPVSYTAEQMEEFAEALFDMAVAPGVSLGEIWADFHKHTARLVNQNEGFAKHWHTGRVVITSDASVCTSSVNGLGVNCGLHSSVALANQLQQAVLSSAGNPSTESLREAFARYQHIRARELKAIYHQAHSSMRQLTWDSWKDWFIDRFLRRWIGSDFLIRKYLNPLICKGQILSYVPFEGVSAPLPWRRTPDVPIDEDKKSEALMVGQAG</sequence>
<evidence type="ECO:0000256" key="2">
    <source>
        <dbReference type="ARBA" id="ARBA00007992"/>
    </source>
</evidence>